<sequence>MAKLVNKLREIEGGGTIDVSNDEILMEIILDCSKTNILNNQPMDKLLDIERQTQDLCYQLHIKRTKLLCDIKTEQNRAGLHGKNGINPVVTNKIFTTFSRPRITYGLEVVKLQQKELNALEIYERKLLKQIQGLPDRYANVSLCFTRDNSNYKFIEHEIARRQLAMKDETSNSWFTHIRIILQKYSLPTAFEIMNNPPSKTLWKKQIDSAINNYWEEYWRDEIEQKKSLKYLNLQELATKHPHNIWKTTQNNIRDISKATIKARLLTGTYTLQADRKRFNQHAVSETCLLCKTHTEDRCHFILKCTVLESPRSKHLALLKQLLARKISTDTAEEIFNDEELLMHCILDCSMLTRMGYIEIQSDIIRDIEEISRNLIYELHNLRAVNLNKV</sequence>
<name>A0A8S3PY66_MYTED</name>
<keyword evidence="2" id="KW-1185">Reference proteome</keyword>
<evidence type="ECO:0000313" key="1">
    <source>
        <dbReference type="EMBL" id="CAG2188730.1"/>
    </source>
</evidence>
<comment type="caution">
    <text evidence="1">The sequence shown here is derived from an EMBL/GenBank/DDBJ whole genome shotgun (WGS) entry which is preliminary data.</text>
</comment>
<gene>
    <name evidence="1" type="ORF">MEDL_4129</name>
</gene>
<dbReference type="OrthoDB" id="6184852at2759"/>
<organism evidence="1 2">
    <name type="scientific">Mytilus edulis</name>
    <name type="common">Blue mussel</name>
    <dbReference type="NCBI Taxonomy" id="6550"/>
    <lineage>
        <taxon>Eukaryota</taxon>
        <taxon>Metazoa</taxon>
        <taxon>Spiralia</taxon>
        <taxon>Lophotrochozoa</taxon>
        <taxon>Mollusca</taxon>
        <taxon>Bivalvia</taxon>
        <taxon>Autobranchia</taxon>
        <taxon>Pteriomorphia</taxon>
        <taxon>Mytilida</taxon>
        <taxon>Mytiloidea</taxon>
        <taxon>Mytilidae</taxon>
        <taxon>Mytilinae</taxon>
        <taxon>Mytilus</taxon>
    </lineage>
</organism>
<dbReference type="EMBL" id="CAJPWZ010000273">
    <property type="protein sequence ID" value="CAG2188730.1"/>
    <property type="molecule type" value="Genomic_DNA"/>
</dbReference>
<proteinExistence type="predicted"/>
<accession>A0A8S3PY66</accession>
<reference evidence="1" key="1">
    <citation type="submission" date="2021-03" db="EMBL/GenBank/DDBJ databases">
        <authorList>
            <person name="Bekaert M."/>
        </authorList>
    </citation>
    <scope>NUCLEOTIDE SEQUENCE</scope>
</reference>
<evidence type="ECO:0008006" key="3">
    <source>
        <dbReference type="Google" id="ProtNLM"/>
    </source>
</evidence>
<dbReference type="Proteomes" id="UP000683360">
    <property type="component" value="Unassembled WGS sequence"/>
</dbReference>
<dbReference type="AlphaFoldDB" id="A0A8S3PY66"/>
<evidence type="ECO:0000313" key="2">
    <source>
        <dbReference type="Proteomes" id="UP000683360"/>
    </source>
</evidence>
<protein>
    <recommendedName>
        <fullName evidence="3">Reverse transcriptase zinc-binding domain-containing protein</fullName>
    </recommendedName>
</protein>